<accession>A0A9W9LEK4</accession>
<sequence length="175" mass="20484">MQELTEITAYRLGPMHEAEYLRKQTGLQFPSIFDIEPKQSLVNMSDKTMIMKTWHLLLMHKINTTPIGIKRPYVKPLQYLTLALVENHQSWELIEQQVKAMAGKKMAWYRFIYHAWLGNRAAHDEGVRSKKGAFVEACKKTRHKELLGYLLLLFFFLLFLSKIMALLSIMRAAAW</sequence>
<dbReference type="GeneID" id="81431802"/>
<dbReference type="AlphaFoldDB" id="A0A9W9LEK4"/>
<protein>
    <submittedName>
        <fullName evidence="2">Uncharacterized protein</fullName>
    </submittedName>
</protein>
<proteinExistence type="predicted"/>
<keyword evidence="1" id="KW-0812">Transmembrane</keyword>
<reference evidence="2" key="2">
    <citation type="journal article" date="2023" name="IMA Fungus">
        <title>Comparative genomic study of the Penicillium genus elucidates a diverse pangenome and 15 lateral gene transfer events.</title>
        <authorList>
            <person name="Petersen C."/>
            <person name="Sorensen T."/>
            <person name="Nielsen M.R."/>
            <person name="Sondergaard T.E."/>
            <person name="Sorensen J.L."/>
            <person name="Fitzpatrick D.A."/>
            <person name="Frisvad J.C."/>
            <person name="Nielsen K.L."/>
        </authorList>
    </citation>
    <scope>NUCLEOTIDE SEQUENCE</scope>
    <source>
        <strain evidence="2">IBT 26290</strain>
    </source>
</reference>
<organism evidence="2 3">
    <name type="scientific">Penicillium canariense</name>
    <dbReference type="NCBI Taxonomy" id="189055"/>
    <lineage>
        <taxon>Eukaryota</taxon>
        <taxon>Fungi</taxon>
        <taxon>Dikarya</taxon>
        <taxon>Ascomycota</taxon>
        <taxon>Pezizomycotina</taxon>
        <taxon>Eurotiomycetes</taxon>
        <taxon>Eurotiomycetidae</taxon>
        <taxon>Eurotiales</taxon>
        <taxon>Aspergillaceae</taxon>
        <taxon>Penicillium</taxon>
    </lineage>
</organism>
<feature type="transmembrane region" description="Helical" evidence="1">
    <location>
        <begin position="149"/>
        <end position="170"/>
    </location>
</feature>
<dbReference type="EMBL" id="JAPQKN010000008">
    <property type="protein sequence ID" value="KAJ5151250.1"/>
    <property type="molecule type" value="Genomic_DNA"/>
</dbReference>
<evidence type="ECO:0000313" key="2">
    <source>
        <dbReference type="EMBL" id="KAJ5151250.1"/>
    </source>
</evidence>
<dbReference type="Proteomes" id="UP001149163">
    <property type="component" value="Unassembled WGS sequence"/>
</dbReference>
<keyword evidence="1" id="KW-0472">Membrane</keyword>
<evidence type="ECO:0000313" key="3">
    <source>
        <dbReference type="Proteomes" id="UP001149163"/>
    </source>
</evidence>
<gene>
    <name evidence="2" type="ORF">N7482_010502</name>
</gene>
<evidence type="ECO:0000256" key="1">
    <source>
        <dbReference type="SAM" id="Phobius"/>
    </source>
</evidence>
<comment type="caution">
    <text evidence="2">The sequence shown here is derived from an EMBL/GenBank/DDBJ whole genome shotgun (WGS) entry which is preliminary data.</text>
</comment>
<reference evidence="2" key="1">
    <citation type="submission" date="2022-11" db="EMBL/GenBank/DDBJ databases">
        <authorList>
            <person name="Petersen C."/>
        </authorList>
    </citation>
    <scope>NUCLEOTIDE SEQUENCE</scope>
    <source>
        <strain evidence="2">IBT 26290</strain>
    </source>
</reference>
<keyword evidence="3" id="KW-1185">Reference proteome</keyword>
<name>A0A9W9LEK4_9EURO</name>
<dbReference type="RefSeq" id="XP_056538583.1">
    <property type="nucleotide sequence ID" value="XM_056692626.1"/>
</dbReference>
<dbReference type="OrthoDB" id="3000060at2759"/>
<keyword evidence="1" id="KW-1133">Transmembrane helix</keyword>